<comment type="caution">
    <text evidence="1">The sequence shown here is derived from an EMBL/GenBank/DDBJ whole genome shotgun (WGS) entry which is preliminary data.</text>
</comment>
<accession>A0ACC3N7Y0</accession>
<evidence type="ECO:0000313" key="2">
    <source>
        <dbReference type="Proteomes" id="UP001281147"/>
    </source>
</evidence>
<protein>
    <submittedName>
        <fullName evidence="1">Uncharacterized protein</fullName>
    </submittedName>
</protein>
<name>A0ACC3N7Y0_9PEZI</name>
<organism evidence="1 2">
    <name type="scientific">Vermiconidia calcicola</name>
    <dbReference type="NCBI Taxonomy" id="1690605"/>
    <lineage>
        <taxon>Eukaryota</taxon>
        <taxon>Fungi</taxon>
        <taxon>Dikarya</taxon>
        <taxon>Ascomycota</taxon>
        <taxon>Pezizomycotina</taxon>
        <taxon>Dothideomycetes</taxon>
        <taxon>Dothideomycetidae</taxon>
        <taxon>Mycosphaerellales</taxon>
        <taxon>Extremaceae</taxon>
        <taxon>Vermiconidia</taxon>
    </lineage>
</organism>
<keyword evidence="2" id="KW-1185">Reference proteome</keyword>
<dbReference type="EMBL" id="JAUTXU010000075">
    <property type="protein sequence ID" value="KAK3711600.1"/>
    <property type="molecule type" value="Genomic_DNA"/>
</dbReference>
<gene>
    <name evidence="1" type="ORF">LTR37_009591</name>
</gene>
<reference evidence="1" key="1">
    <citation type="submission" date="2023-07" db="EMBL/GenBank/DDBJ databases">
        <title>Black Yeasts Isolated from many extreme environments.</title>
        <authorList>
            <person name="Coleine C."/>
            <person name="Stajich J.E."/>
            <person name="Selbmann L."/>
        </authorList>
    </citation>
    <scope>NUCLEOTIDE SEQUENCE</scope>
    <source>
        <strain evidence="1">CCFEE 5714</strain>
    </source>
</reference>
<evidence type="ECO:0000313" key="1">
    <source>
        <dbReference type="EMBL" id="KAK3711600.1"/>
    </source>
</evidence>
<dbReference type="Proteomes" id="UP001281147">
    <property type="component" value="Unassembled WGS sequence"/>
</dbReference>
<sequence>MDLSILFANLPVLSAWLDELVSGRNGVHLTARETDYDLSNFSKRSRNFSSKSHSRNKSPLNPVSNAALRQADEESDHGSQTGILKPGITKTTTIQLDHSSVDELASSIPHLAAHDDEYDGFFIPKGAIIHANQYAMYADEFVYPDAQAFKPDRWLDPEFPTFQLPLTEYPNLKRFSSFGVGRRICPGLVSAERSLFMEISMLMWACSIVKKLDSNGKVVPVLWYDYRPGTNTCQNPFKFGLEADLFTNKTNKTVVPALS</sequence>
<proteinExistence type="predicted"/>